<reference evidence="2 5" key="3">
    <citation type="submission" date="2020-11" db="EMBL/GenBank/DDBJ databases">
        <authorList>
            <consortium name="Pathogen Informatics"/>
        </authorList>
    </citation>
    <scope>NUCLEOTIDE SEQUENCE [LARGE SCALE GENOMIC DNA]</scope>
    <source>
        <strain evidence="2 5">NCTC12218</strain>
    </source>
</reference>
<dbReference type="RefSeq" id="WP_016424383.1">
    <property type="nucleotide sequence ID" value="NZ_CABKRV010000001.1"/>
</dbReference>
<dbReference type="Proteomes" id="UP000572988">
    <property type="component" value="Unassembled WGS sequence"/>
</dbReference>
<dbReference type="EMBL" id="UHEF01000001">
    <property type="protein sequence ID" value="SUM90153.1"/>
    <property type="molecule type" value="Genomic_DNA"/>
</dbReference>
<sequence length="250" mass="28799">MHGYSWLTSPIPISGVLLCTLTAIYLISRYYHHRPLFSILDIAMNYIPVLTHEWGHILFNKLSGGRVIDFVVVATRRERNATGQQGYAVTQSRHRTGQIFTTLGGYLTPPMMLCLGLYLQSKGQGALLLMLYILIFIYFTWKTSRKLVPILIILFLTLIGYFGIQSENLTNYSFIYMFVYHFILGTLLGEVILSTITILQLTFSRSQTQWDGTALKALTHLPTFLFSMFWIAVNLLTLYYTWTYSFHIFS</sequence>
<reference evidence="3 6" key="1">
    <citation type="submission" date="2018-01" db="EMBL/GenBank/DDBJ databases">
        <title>Complete genome sequence of Staphylococcus Scheliferi isolated from human.</title>
        <authorList>
            <person name="Abouelkhair M.A."/>
            <person name="Bemis D.A."/>
            <person name="Kania S.A."/>
        </authorList>
    </citation>
    <scope>NUCLEOTIDE SEQUENCE [LARGE SCALE GENOMIC DNA]</scope>
    <source>
        <strain evidence="3 6">ATCC 43808</strain>
    </source>
</reference>
<evidence type="ECO:0000256" key="1">
    <source>
        <dbReference type="SAM" id="Phobius"/>
    </source>
</evidence>
<reference evidence="4" key="2">
    <citation type="submission" date="2018-06" db="EMBL/GenBank/DDBJ databases">
        <authorList>
            <consortium name="Pathogen Informatics"/>
            <person name="Doyle S."/>
        </authorList>
    </citation>
    <scope>NUCLEOTIDE SEQUENCE [LARGE SCALE GENOMIC DNA]</scope>
    <source>
        <strain evidence="4">NCTC12218</strain>
    </source>
</reference>
<organism evidence="4">
    <name type="scientific">Staphylococcus schleiferi</name>
    <dbReference type="NCBI Taxonomy" id="1295"/>
    <lineage>
        <taxon>Bacteria</taxon>
        <taxon>Bacillati</taxon>
        <taxon>Bacillota</taxon>
        <taxon>Bacilli</taxon>
        <taxon>Bacillales</taxon>
        <taxon>Staphylococcaceae</taxon>
        <taxon>Staphylococcus</taxon>
    </lineage>
</organism>
<evidence type="ECO:0000313" key="6">
    <source>
        <dbReference type="Proteomes" id="UP000572988"/>
    </source>
</evidence>
<feature type="transmembrane region" description="Helical" evidence="1">
    <location>
        <begin position="178"/>
        <end position="203"/>
    </location>
</feature>
<evidence type="ECO:0000313" key="4">
    <source>
        <dbReference type="EMBL" id="SUM90153.1"/>
    </source>
</evidence>
<evidence type="ECO:0000313" key="3">
    <source>
        <dbReference type="EMBL" id="NHA33886.1"/>
    </source>
</evidence>
<keyword evidence="1" id="KW-0472">Membrane</keyword>
<dbReference type="AlphaFoldDB" id="A0A7Z7QR37"/>
<dbReference type="EMBL" id="LR962863">
    <property type="protein sequence ID" value="CAD7360557.1"/>
    <property type="molecule type" value="Genomic_DNA"/>
</dbReference>
<feature type="transmembrane region" description="Helical" evidence="1">
    <location>
        <begin position="6"/>
        <end position="27"/>
    </location>
</feature>
<feature type="transmembrane region" description="Helical" evidence="1">
    <location>
        <begin position="148"/>
        <end position="166"/>
    </location>
</feature>
<proteinExistence type="predicted"/>
<name>A0A7Z7QR37_STASC</name>
<dbReference type="EMBL" id="POVK01000012">
    <property type="protein sequence ID" value="NHA33886.1"/>
    <property type="molecule type" value="Genomic_DNA"/>
</dbReference>
<keyword evidence="1" id="KW-1133">Transmembrane helix</keyword>
<keyword evidence="1" id="KW-0812">Transmembrane</keyword>
<dbReference type="GeneID" id="93790874"/>
<dbReference type="Proteomes" id="UP000264146">
    <property type="component" value="Chromosome"/>
</dbReference>
<feature type="transmembrane region" description="Helical" evidence="1">
    <location>
        <begin position="224"/>
        <end position="242"/>
    </location>
</feature>
<accession>A0A7Z7QR37</accession>
<evidence type="ECO:0000313" key="2">
    <source>
        <dbReference type="EMBL" id="CAD7360557.1"/>
    </source>
</evidence>
<dbReference type="Pfam" id="PF13398">
    <property type="entry name" value="Peptidase_M50B"/>
    <property type="match status" value="1"/>
</dbReference>
<dbReference type="InterPro" id="IPR049500">
    <property type="entry name" value="Peptidase_M50B-like"/>
</dbReference>
<evidence type="ECO:0000313" key="5">
    <source>
        <dbReference type="Proteomes" id="UP000264146"/>
    </source>
</evidence>
<keyword evidence="6" id="KW-1185">Reference proteome</keyword>
<gene>
    <name evidence="3" type="ORF">C1O36_04990</name>
    <name evidence="4" type="ORF">NCTC12218_02234</name>
</gene>
<feature type="transmembrane region" description="Helical" evidence="1">
    <location>
        <begin position="99"/>
        <end position="119"/>
    </location>
</feature>
<protein>
    <submittedName>
        <fullName evidence="4">Membrane spanning protein</fullName>
    </submittedName>
</protein>
<feature type="transmembrane region" description="Helical" evidence="1">
    <location>
        <begin position="125"/>
        <end position="141"/>
    </location>
</feature>